<dbReference type="Proteomes" id="UP000193061">
    <property type="component" value="Unassembled WGS sequence"/>
</dbReference>
<keyword evidence="3" id="KW-1185">Reference proteome</keyword>
<evidence type="ECO:0000313" key="2">
    <source>
        <dbReference type="EMBL" id="SLN46011.1"/>
    </source>
</evidence>
<keyword evidence="1" id="KW-0732">Signal</keyword>
<feature type="chain" id="PRO_5012552858" description="Invasion associated locus B (IalB) protein" evidence="1">
    <location>
        <begin position="22"/>
        <end position="173"/>
    </location>
</feature>
<dbReference type="RefSeq" id="WP_085805766.1">
    <property type="nucleotide sequence ID" value="NZ_FWFX01000006.1"/>
</dbReference>
<organism evidence="2 3">
    <name type="scientific">Roseovarius albus</name>
    <dbReference type="NCBI Taxonomy" id="1247867"/>
    <lineage>
        <taxon>Bacteria</taxon>
        <taxon>Pseudomonadati</taxon>
        <taxon>Pseudomonadota</taxon>
        <taxon>Alphaproteobacteria</taxon>
        <taxon>Rhodobacterales</taxon>
        <taxon>Roseobacteraceae</taxon>
        <taxon>Roseovarius</taxon>
    </lineage>
</organism>
<dbReference type="EMBL" id="FWFX01000006">
    <property type="protein sequence ID" value="SLN46011.1"/>
    <property type="molecule type" value="Genomic_DNA"/>
</dbReference>
<proteinExistence type="predicted"/>
<gene>
    <name evidence="2" type="ORF">ROA7450_02249</name>
</gene>
<evidence type="ECO:0008006" key="4">
    <source>
        <dbReference type="Google" id="ProtNLM"/>
    </source>
</evidence>
<dbReference type="OrthoDB" id="7707276at2"/>
<accession>A0A1X6ZCU8</accession>
<sequence>MKKFYNTCAAIAVVLASPAIASDADVLPSADDDIAIYRTAGPWTVYQNNTRKHCLIAQKGDNGGLVQMGLSKSGDYGYVGAFSQSAEVQEGLKEVVVLVNDNVYTGEASGVGTGLEDGYKGGYIRVNNPNFVKDLEKEGEMIAFPDTPYIYTINLAGTKNAIYEARKCTEELQ</sequence>
<evidence type="ECO:0000313" key="3">
    <source>
        <dbReference type="Proteomes" id="UP000193061"/>
    </source>
</evidence>
<feature type="signal peptide" evidence="1">
    <location>
        <begin position="1"/>
        <end position="21"/>
    </location>
</feature>
<dbReference type="AlphaFoldDB" id="A0A1X6ZCU8"/>
<evidence type="ECO:0000256" key="1">
    <source>
        <dbReference type="SAM" id="SignalP"/>
    </source>
</evidence>
<name>A0A1X6ZCU8_9RHOB</name>
<reference evidence="2 3" key="1">
    <citation type="submission" date="2017-03" db="EMBL/GenBank/DDBJ databases">
        <authorList>
            <person name="Afonso C.L."/>
            <person name="Miller P.J."/>
            <person name="Scott M.A."/>
            <person name="Spackman E."/>
            <person name="Goraichik I."/>
            <person name="Dimitrov K.M."/>
            <person name="Suarez D.L."/>
            <person name="Swayne D.E."/>
        </authorList>
    </citation>
    <scope>NUCLEOTIDE SEQUENCE [LARGE SCALE GENOMIC DNA]</scope>
    <source>
        <strain evidence="2 3">CECT 7450</strain>
    </source>
</reference>
<protein>
    <recommendedName>
        <fullName evidence="4">Invasion associated locus B (IalB) protein</fullName>
    </recommendedName>
</protein>